<gene>
    <name evidence="2" type="ORF">GMARGA_LOCUS32644</name>
</gene>
<feature type="coiled-coil region" evidence="1">
    <location>
        <begin position="135"/>
        <end position="178"/>
    </location>
</feature>
<sequence length="179" mass="20715">WANYYETPWIISSLNINMLKMEHQIWRKYENNTNAAEAAHALVNKSGKQLKLLSAILKLLKIQEVHNFSGIPYTRRDKSDVKKQQIAINCKEKRLQQNNSQVTNVIEIELDNDSQDIKNEVQAESSGNMLTNKINKESISNIELEERKMALLERQAKLRKELAEAEAIELQNQQLKISL</sequence>
<evidence type="ECO:0000256" key="1">
    <source>
        <dbReference type="SAM" id="Coils"/>
    </source>
</evidence>
<protein>
    <submittedName>
        <fullName evidence="2">40905_t:CDS:1</fullName>
    </submittedName>
</protein>
<feature type="non-terminal residue" evidence="2">
    <location>
        <position position="1"/>
    </location>
</feature>
<reference evidence="2 3" key="1">
    <citation type="submission" date="2021-06" db="EMBL/GenBank/DDBJ databases">
        <authorList>
            <person name="Kallberg Y."/>
            <person name="Tangrot J."/>
            <person name="Rosling A."/>
        </authorList>
    </citation>
    <scope>NUCLEOTIDE SEQUENCE [LARGE SCALE GENOMIC DNA]</scope>
    <source>
        <strain evidence="2 3">120-4 pot B 10/14</strain>
    </source>
</reference>
<keyword evidence="1" id="KW-0175">Coiled coil</keyword>
<evidence type="ECO:0000313" key="2">
    <source>
        <dbReference type="EMBL" id="CAG8835577.1"/>
    </source>
</evidence>
<feature type="non-terminal residue" evidence="2">
    <location>
        <position position="179"/>
    </location>
</feature>
<name>A0ABN7WNU2_GIGMA</name>
<organism evidence="2 3">
    <name type="scientific">Gigaspora margarita</name>
    <dbReference type="NCBI Taxonomy" id="4874"/>
    <lineage>
        <taxon>Eukaryota</taxon>
        <taxon>Fungi</taxon>
        <taxon>Fungi incertae sedis</taxon>
        <taxon>Mucoromycota</taxon>
        <taxon>Glomeromycotina</taxon>
        <taxon>Glomeromycetes</taxon>
        <taxon>Diversisporales</taxon>
        <taxon>Gigasporaceae</taxon>
        <taxon>Gigaspora</taxon>
    </lineage>
</organism>
<keyword evidence="3" id="KW-1185">Reference proteome</keyword>
<dbReference type="EMBL" id="CAJVQB010051735">
    <property type="protein sequence ID" value="CAG8835577.1"/>
    <property type="molecule type" value="Genomic_DNA"/>
</dbReference>
<evidence type="ECO:0000313" key="3">
    <source>
        <dbReference type="Proteomes" id="UP000789901"/>
    </source>
</evidence>
<comment type="caution">
    <text evidence="2">The sequence shown here is derived from an EMBL/GenBank/DDBJ whole genome shotgun (WGS) entry which is preliminary data.</text>
</comment>
<accession>A0ABN7WNU2</accession>
<dbReference type="Proteomes" id="UP000789901">
    <property type="component" value="Unassembled WGS sequence"/>
</dbReference>
<proteinExistence type="predicted"/>